<dbReference type="SUPFAM" id="SSF53474">
    <property type="entry name" value="alpha/beta-Hydrolases"/>
    <property type="match status" value="1"/>
</dbReference>
<evidence type="ECO:0000256" key="1">
    <source>
        <dbReference type="ARBA" id="ARBA00022801"/>
    </source>
</evidence>
<dbReference type="PRINTS" id="PR00412">
    <property type="entry name" value="EPOXHYDRLASE"/>
</dbReference>
<dbReference type="RefSeq" id="WP_377005306.1">
    <property type="nucleotide sequence ID" value="NZ_JBHSGG010000040.1"/>
</dbReference>
<organism evidence="3 4">
    <name type="scientific">Coralloluteibacterium thermophilum</name>
    <dbReference type="NCBI Taxonomy" id="2707049"/>
    <lineage>
        <taxon>Bacteria</taxon>
        <taxon>Pseudomonadati</taxon>
        <taxon>Pseudomonadota</taxon>
        <taxon>Gammaproteobacteria</taxon>
        <taxon>Lysobacterales</taxon>
        <taxon>Lysobacteraceae</taxon>
        <taxon>Coralloluteibacterium</taxon>
    </lineage>
</organism>
<evidence type="ECO:0000313" key="4">
    <source>
        <dbReference type="Proteomes" id="UP001595892"/>
    </source>
</evidence>
<dbReference type="EMBL" id="JBHSGG010000040">
    <property type="protein sequence ID" value="MFC4729232.1"/>
    <property type="molecule type" value="Genomic_DNA"/>
</dbReference>
<dbReference type="PANTHER" id="PTHR43329">
    <property type="entry name" value="EPOXIDE HYDROLASE"/>
    <property type="match status" value="1"/>
</dbReference>
<protein>
    <submittedName>
        <fullName evidence="3">Alpha/beta fold hydrolase</fullName>
    </submittedName>
</protein>
<dbReference type="Pfam" id="PF00561">
    <property type="entry name" value="Abhydrolase_1"/>
    <property type="match status" value="1"/>
</dbReference>
<dbReference type="GO" id="GO:0016787">
    <property type="term" value="F:hydrolase activity"/>
    <property type="evidence" value="ECO:0007669"/>
    <property type="project" value="UniProtKB-KW"/>
</dbReference>
<dbReference type="Proteomes" id="UP001595892">
    <property type="component" value="Unassembled WGS sequence"/>
</dbReference>
<gene>
    <name evidence="3" type="ORF">ACFO3Q_13750</name>
</gene>
<keyword evidence="4" id="KW-1185">Reference proteome</keyword>
<feature type="domain" description="AB hydrolase-1" evidence="2">
    <location>
        <begin position="33"/>
        <end position="151"/>
    </location>
</feature>
<dbReference type="InterPro" id="IPR000639">
    <property type="entry name" value="Epox_hydrolase-like"/>
</dbReference>
<comment type="caution">
    <text evidence="3">The sequence shown here is derived from an EMBL/GenBank/DDBJ whole genome shotgun (WGS) entry which is preliminary data.</text>
</comment>
<keyword evidence="1 3" id="KW-0378">Hydrolase</keyword>
<evidence type="ECO:0000313" key="3">
    <source>
        <dbReference type="EMBL" id="MFC4729232.1"/>
    </source>
</evidence>
<accession>A0ABV9NLK9</accession>
<dbReference type="InterPro" id="IPR029058">
    <property type="entry name" value="AB_hydrolase_fold"/>
</dbReference>
<reference evidence="4" key="1">
    <citation type="journal article" date="2019" name="Int. J. Syst. Evol. Microbiol.">
        <title>The Global Catalogue of Microorganisms (GCM) 10K type strain sequencing project: providing services to taxonomists for standard genome sequencing and annotation.</title>
        <authorList>
            <consortium name="The Broad Institute Genomics Platform"/>
            <consortium name="The Broad Institute Genome Sequencing Center for Infectious Disease"/>
            <person name="Wu L."/>
            <person name="Ma J."/>
        </authorList>
    </citation>
    <scope>NUCLEOTIDE SEQUENCE [LARGE SCALE GENOMIC DNA]</scope>
    <source>
        <strain evidence="4">CGMCC 1.13574</strain>
    </source>
</reference>
<proteinExistence type="predicted"/>
<sequence>MTQAAPPMPPRQYARVGDIRLAFHEAGPRSGVPVVLCHGFPELAFSWRHQIRALADAGYRVVVPDQRGYGASDRPDDVAAYDMAHLTRDLTGLLDHLGIDRAIFCGHDWGGLVVWQMPLMHPQRTAGVIGVNTPFRPRPPTDPVATLRRLMGHDMYIVHFQTPGDADALLAADPRRVFDCLMRRPPADATAAASGVTDPAGTEGGFALVRWIQAWDPARDTRERFLTEAELEVFVDTFARTGFTGGINWYRNLSRNWQRSAHLPGRVEVPALMVMAEKDPFLPPAAADGMARHVPDLEKVLLRGVGHWTQQEAPDRLATVLIDWLRRRFPPRAAASPVQSA</sequence>
<name>A0ABV9NLK9_9GAMM</name>
<dbReference type="PRINTS" id="PR00111">
    <property type="entry name" value="ABHYDROLASE"/>
</dbReference>
<dbReference type="InterPro" id="IPR000073">
    <property type="entry name" value="AB_hydrolase_1"/>
</dbReference>
<dbReference type="Gene3D" id="3.40.50.1820">
    <property type="entry name" value="alpha/beta hydrolase"/>
    <property type="match status" value="1"/>
</dbReference>
<evidence type="ECO:0000259" key="2">
    <source>
        <dbReference type="Pfam" id="PF00561"/>
    </source>
</evidence>